<keyword evidence="1" id="KW-0175">Coiled coil</keyword>
<proteinExistence type="predicted"/>
<organism evidence="2 3">
    <name type="scientific">Providencia rettgeri</name>
    <dbReference type="NCBI Taxonomy" id="587"/>
    <lineage>
        <taxon>Bacteria</taxon>
        <taxon>Pseudomonadati</taxon>
        <taxon>Pseudomonadota</taxon>
        <taxon>Gammaproteobacteria</taxon>
        <taxon>Enterobacterales</taxon>
        <taxon>Morganellaceae</taxon>
        <taxon>Providencia</taxon>
    </lineage>
</organism>
<feature type="coiled-coil region" evidence="1">
    <location>
        <begin position="1"/>
        <end position="28"/>
    </location>
</feature>
<name>A0AAE3CVC3_PRORE</name>
<dbReference type="RefSeq" id="WP_165879330.1">
    <property type="nucleotide sequence ID" value="NZ_JAAOIA010000005.1"/>
</dbReference>
<protein>
    <submittedName>
        <fullName evidence="2">Uncharacterized protein</fullName>
    </submittedName>
</protein>
<accession>A0AAE3CVC3</accession>
<dbReference type="AlphaFoldDB" id="A0AAE3CVC3"/>
<sequence length="74" mass="8316">MSNILQEQQKHQLELVELQEKATLLQTKIEENMPSSIGEQSQIVLSIDAKKPDSDIKVSAIEDKMRSPTKAPVK</sequence>
<gene>
    <name evidence="2" type="ORF">KYI77_05940</name>
</gene>
<dbReference type="EMBL" id="JAHWLI010000013">
    <property type="protein sequence ID" value="MBW3115997.1"/>
    <property type="molecule type" value="Genomic_DNA"/>
</dbReference>
<dbReference type="Proteomes" id="UP001155882">
    <property type="component" value="Unassembled WGS sequence"/>
</dbReference>
<evidence type="ECO:0000313" key="3">
    <source>
        <dbReference type="Proteomes" id="UP001155882"/>
    </source>
</evidence>
<comment type="caution">
    <text evidence="2">The sequence shown here is derived from an EMBL/GenBank/DDBJ whole genome shotgun (WGS) entry which is preliminary data.</text>
</comment>
<reference evidence="2" key="1">
    <citation type="submission" date="2021-07" db="EMBL/GenBank/DDBJ databases">
        <authorList>
            <person name="Stanton E."/>
        </authorList>
    </citation>
    <scope>NUCLEOTIDE SEQUENCE</scope>
    <source>
        <strain evidence="2">2021EL-01139</strain>
    </source>
</reference>
<evidence type="ECO:0000256" key="1">
    <source>
        <dbReference type="SAM" id="Coils"/>
    </source>
</evidence>
<evidence type="ECO:0000313" key="2">
    <source>
        <dbReference type="EMBL" id="MBW3115997.1"/>
    </source>
</evidence>